<feature type="signal peptide" evidence="2">
    <location>
        <begin position="1"/>
        <end position="20"/>
    </location>
</feature>
<evidence type="ECO:0000256" key="2">
    <source>
        <dbReference type="SAM" id="SignalP"/>
    </source>
</evidence>
<protein>
    <recommendedName>
        <fullName evidence="5">Secreted protein</fullName>
    </recommendedName>
</protein>
<sequence length="172" mass="17761">MHLRGRSLRFTAVTALVVLALTGFSTSRGHGHKSSDGDGGGCSSSSQDHGSSSGGHRDYDDDDDSSGSGGGSGGSDATPTTVLQSAEVRLISCATEKTPYATVTVTNPNATAGTFSFDVTFVDEQADTVARRSMQAYVPANNSTRVNVDVDDIGLLARIDHCQTDSDAEPVS</sequence>
<evidence type="ECO:0000313" key="4">
    <source>
        <dbReference type="Proteomes" id="UP000442707"/>
    </source>
</evidence>
<dbReference type="RefSeq" id="WP_150947764.1">
    <property type="nucleotide sequence ID" value="NZ_VZRB01000007.1"/>
</dbReference>
<evidence type="ECO:0008006" key="5">
    <source>
        <dbReference type="Google" id="ProtNLM"/>
    </source>
</evidence>
<name>A0A6H9V3L4_9ACTN</name>
<gene>
    <name evidence="3" type="ORF">F7R91_12870</name>
</gene>
<keyword evidence="2" id="KW-0732">Signal</keyword>
<evidence type="ECO:0000313" key="3">
    <source>
        <dbReference type="EMBL" id="KAB1147199.1"/>
    </source>
</evidence>
<accession>A0A6H9V3L4</accession>
<keyword evidence="4" id="KW-1185">Reference proteome</keyword>
<organism evidence="3 4">
    <name type="scientific">Streptomyces luteolifulvus</name>
    <dbReference type="NCBI Taxonomy" id="2615112"/>
    <lineage>
        <taxon>Bacteria</taxon>
        <taxon>Bacillati</taxon>
        <taxon>Actinomycetota</taxon>
        <taxon>Actinomycetes</taxon>
        <taxon>Kitasatosporales</taxon>
        <taxon>Streptomycetaceae</taxon>
        <taxon>Streptomyces</taxon>
    </lineage>
</organism>
<reference evidence="3 4" key="1">
    <citation type="submission" date="2019-09" db="EMBL/GenBank/DDBJ databases">
        <title>Screening of Novel Bioactive Compounds from Soil-Associated.</title>
        <authorList>
            <person name="Zhao S."/>
        </authorList>
    </citation>
    <scope>NUCLEOTIDE SEQUENCE [LARGE SCALE GENOMIC DNA]</scope>
    <source>
        <strain evidence="3 4">HIT-DPA4</strain>
    </source>
</reference>
<dbReference type="Proteomes" id="UP000442707">
    <property type="component" value="Unassembled WGS sequence"/>
</dbReference>
<feature type="region of interest" description="Disordered" evidence="1">
    <location>
        <begin position="26"/>
        <end position="80"/>
    </location>
</feature>
<comment type="caution">
    <text evidence="3">The sequence shown here is derived from an EMBL/GenBank/DDBJ whole genome shotgun (WGS) entry which is preliminary data.</text>
</comment>
<dbReference type="EMBL" id="VZRB01000007">
    <property type="protein sequence ID" value="KAB1147199.1"/>
    <property type="molecule type" value="Genomic_DNA"/>
</dbReference>
<evidence type="ECO:0000256" key="1">
    <source>
        <dbReference type="SAM" id="MobiDB-lite"/>
    </source>
</evidence>
<proteinExistence type="predicted"/>
<dbReference type="AlphaFoldDB" id="A0A6H9V3L4"/>
<feature type="chain" id="PRO_5038840506" description="Secreted protein" evidence="2">
    <location>
        <begin position="21"/>
        <end position="172"/>
    </location>
</feature>